<keyword evidence="2" id="KW-1133">Transmembrane helix</keyword>
<accession>A0A1G6SDP9</accession>
<feature type="region of interest" description="Disordered" evidence="1">
    <location>
        <begin position="169"/>
        <end position="190"/>
    </location>
</feature>
<dbReference type="EMBL" id="FNAB01000003">
    <property type="protein sequence ID" value="SDD14784.1"/>
    <property type="molecule type" value="Genomic_DNA"/>
</dbReference>
<evidence type="ECO:0000313" key="3">
    <source>
        <dbReference type="EMBL" id="SDD14784.1"/>
    </source>
</evidence>
<evidence type="ECO:0000256" key="1">
    <source>
        <dbReference type="SAM" id="MobiDB-lite"/>
    </source>
</evidence>
<proteinExistence type="predicted"/>
<feature type="region of interest" description="Disordered" evidence="1">
    <location>
        <begin position="378"/>
        <end position="471"/>
    </location>
</feature>
<dbReference type="STRING" id="168276.SAMN05444580_10398"/>
<dbReference type="RefSeq" id="WP_072843420.1">
    <property type="nucleotide sequence ID" value="NZ_FNAB01000003.1"/>
</dbReference>
<evidence type="ECO:0000256" key="2">
    <source>
        <dbReference type="SAM" id="Phobius"/>
    </source>
</evidence>
<protein>
    <submittedName>
        <fullName evidence="3">Signal peptidase I</fullName>
    </submittedName>
</protein>
<keyword evidence="4" id="KW-1185">Reference proteome</keyword>
<keyword evidence="2" id="KW-0472">Membrane</keyword>
<name>A0A1G6SDP9_9NOCA</name>
<feature type="transmembrane region" description="Helical" evidence="2">
    <location>
        <begin position="138"/>
        <end position="163"/>
    </location>
</feature>
<organism evidence="3 4">
    <name type="scientific">Rhodococcus tukisamuensis</name>
    <dbReference type="NCBI Taxonomy" id="168276"/>
    <lineage>
        <taxon>Bacteria</taxon>
        <taxon>Bacillati</taxon>
        <taxon>Actinomycetota</taxon>
        <taxon>Actinomycetes</taxon>
        <taxon>Mycobacteriales</taxon>
        <taxon>Nocardiaceae</taxon>
        <taxon>Rhodococcus</taxon>
    </lineage>
</organism>
<dbReference type="CDD" id="cd06462">
    <property type="entry name" value="Peptidase_S24_S26"/>
    <property type="match status" value="1"/>
</dbReference>
<evidence type="ECO:0000313" key="4">
    <source>
        <dbReference type="Proteomes" id="UP000199417"/>
    </source>
</evidence>
<feature type="compositionally biased region" description="Low complexity" evidence="1">
    <location>
        <begin position="407"/>
        <end position="465"/>
    </location>
</feature>
<dbReference type="AlphaFoldDB" id="A0A1G6SDP9"/>
<sequence length="564" mass="57639">MTTHQSSPDSSRSRGREIALNVGAIAGLICVLAAAASFLFGIKPLVFRSGSMSPEIPTGALALSKATAAGDLAVGDVVSVLDQQGTRITHRIHEIVSADGINSVLILKGDANKDADISPYTVTEVDRVFFSVPGLGYAVSWLSSPMAIFLGGALVGSVMVLAFGPVSKRKDDNDSDDSGTGGGPGTHERTEQPVAAAIDDAPTQQFRAPNFQLRRLLSPRTAIALGAVGLTVLGAGVTGTSAAFSDSATANSGTFAAAADLLPRPVEVICDNNGNSVQTRVKHLGYGFNYRLVVKRGDQVVVKDVIKVSGTEAVGSWLYFPQLTTGDTGGHTAWTYYARVYTVNPASGQESTGWQGHEVYQPVTWDLNCSSGINGLMAESGNSGTGGTDTARMRSLPAPEAGEGTIPTSSVVATSSTPGSATSSTLPTTTSSVAPTATTTAPSSSTAPSATRVPPTTTTVPPVTTTEEKTEAPAVVPVGEASPSGTYAAAVDGTTATITDSSGTEVFTGTVGKGTKTQWAKGSDELWIVDGDKVSVVDATTGKQKIVDPTSDTVPAEVAALVAK</sequence>
<feature type="transmembrane region" description="Helical" evidence="2">
    <location>
        <begin position="20"/>
        <end position="42"/>
    </location>
</feature>
<keyword evidence="2" id="KW-0812">Transmembrane</keyword>
<gene>
    <name evidence="3" type="ORF">SAMN05444580_10398</name>
</gene>
<feature type="transmembrane region" description="Helical" evidence="2">
    <location>
        <begin position="222"/>
        <end position="244"/>
    </location>
</feature>
<dbReference type="Proteomes" id="UP000199417">
    <property type="component" value="Unassembled WGS sequence"/>
</dbReference>
<reference evidence="3 4" key="1">
    <citation type="submission" date="2016-10" db="EMBL/GenBank/DDBJ databases">
        <authorList>
            <person name="de Groot N.N."/>
        </authorList>
    </citation>
    <scope>NUCLEOTIDE SEQUENCE [LARGE SCALE GENOMIC DNA]</scope>
    <source>
        <strain evidence="3 4">JCM 11308</strain>
    </source>
</reference>